<dbReference type="InterPro" id="IPR001810">
    <property type="entry name" value="F-box_dom"/>
</dbReference>
<organism evidence="2 3">
    <name type="scientific">Cercospora zeae-maydis SCOH1-5</name>
    <dbReference type="NCBI Taxonomy" id="717836"/>
    <lineage>
        <taxon>Eukaryota</taxon>
        <taxon>Fungi</taxon>
        <taxon>Dikarya</taxon>
        <taxon>Ascomycota</taxon>
        <taxon>Pezizomycotina</taxon>
        <taxon>Dothideomycetes</taxon>
        <taxon>Dothideomycetidae</taxon>
        <taxon>Mycosphaerellales</taxon>
        <taxon>Mycosphaerellaceae</taxon>
        <taxon>Cercospora</taxon>
    </lineage>
</organism>
<dbReference type="CDD" id="cd09917">
    <property type="entry name" value="F-box_SF"/>
    <property type="match status" value="1"/>
</dbReference>
<proteinExistence type="predicted"/>
<evidence type="ECO:0000313" key="3">
    <source>
        <dbReference type="Proteomes" id="UP000799539"/>
    </source>
</evidence>
<dbReference type="EMBL" id="ML992662">
    <property type="protein sequence ID" value="KAF2217688.1"/>
    <property type="molecule type" value="Genomic_DNA"/>
</dbReference>
<accession>A0A6A6FWR1</accession>
<evidence type="ECO:0000313" key="2">
    <source>
        <dbReference type="EMBL" id="KAF2217688.1"/>
    </source>
</evidence>
<dbReference type="AlphaFoldDB" id="A0A6A6FWR1"/>
<protein>
    <recommendedName>
        <fullName evidence="1">F-box domain-containing protein</fullName>
    </recommendedName>
</protein>
<keyword evidence="3" id="KW-1185">Reference proteome</keyword>
<dbReference type="Proteomes" id="UP000799539">
    <property type="component" value="Unassembled WGS sequence"/>
</dbReference>
<dbReference type="PROSITE" id="PS50181">
    <property type="entry name" value="FBOX"/>
    <property type="match status" value="1"/>
</dbReference>
<dbReference type="OrthoDB" id="3632863at2759"/>
<reference evidence="2" key="1">
    <citation type="journal article" date="2020" name="Stud. Mycol.">
        <title>101 Dothideomycetes genomes: a test case for predicting lifestyles and emergence of pathogens.</title>
        <authorList>
            <person name="Haridas S."/>
            <person name="Albert R."/>
            <person name="Binder M."/>
            <person name="Bloem J."/>
            <person name="Labutti K."/>
            <person name="Salamov A."/>
            <person name="Andreopoulos B."/>
            <person name="Baker S."/>
            <person name="Barry K."/>
            <person name="Bills G."/>
            <person name="Bluhm B."/>
            <person name="Cannon C."/>
            <person name="Castanera R."/>
            <person name="Culley D."/>
            <person name="Daum C."/>
            <person name="Ezra D."/>
            <person name="Gonzalez J."/>
            <person name="Henrissat B."/>
            <person name="Kuo A."/>
            <person name="Liang C."/>
            <person name="Lipzen A."/>
            <person name="Lutzoni F."/>
            <person name="Magnuson J."/>
            <person name="Mondo S."/>
            <person name="Nolan M."/>
            <person name="Ohm R."/>
            <person name="Pangilinan J."/>
            <person name="Park H.-J."/>
            <person name="Ramirez L."/>
            <person name="Alfaro M."/>
            <person name="Sun H."/>
            <person name="Tritt A."/>
            <person name="Yoshinaga Y."/>
            <person name="Zwiers L.-H."/>
            <person name="Turgeon B."/>
            <person name="Goodwin S."/>
            <person name="Spatafora J."/>
            <person name="Crous P."/>
            <person name="Grigoriev I."/>
        </authorList>
    </citation>
    <scope>NUCLEOTIDE SEQUENCE</scope>
    <source>
        <strain evidence="2">SCOH1-5</strain>
    </source>
</reference>
<evidence type="ECO:0000259" key="1">
    <source>
        <dbReference type="PROSITE" id="PS50181"/>
    </source>
</evidence>
<sequence length="483" mass="56105">MFELPPEIIHSVCQHCEIRDIRALRQVSTAIKVIADEYMLRSLRFTFDRQDLVNMATLINNNPYAARKLPEIHFQADRLPIVACQEEWELCRLKTICDEAIWRGELQCAERRTYEQPENSMELSSREATRYKILQRETSKYSQEEMNQAWTCYKEMMQDQQAMDRAEEVFHCMTKIFKASQRLETVTLTLKDRIRDDPLRWRRNEFYQRGMVRPWGDDGCWSPNTRVLNQILLAAHTTGTKLRKLNVMPLSYQFFRQEASLMEKLHDTIMGLRHVHIQINSNFGIDHEEELAQRSTGIDHQSRPFSSSLRASQTRITAASEAARVIDALNDSRVYDLLSKASDLEHLLFHGPETDTGLPKMKLNAIVGSCPWPKLRLLCLTTFECTETELVKLVDNCRQSVACFCLADVLLTEGDWQNCFRRMAGRFPKGVDIVLKGRFGSRQTNQEILVCDPGHPFTHELIRYLETGQDEPKAWLATPWVTL</sequence>
<name>A0A6A6FWR1_9PEZI</name>
<feature type="domain" description="F-box" evidence="1">
    <location>
        <begin position="1"/>
        <end position="43"/>
    </location>
</feature>
<gene>
    <name evidence="2" type="ORF">CERZMDRAFT_80390</name>
</gene>